<sequence length="374" mass="41873">MEPSPVYLSLFKVRPLEVSVEAVSPTLEAGETGWLSCRAVGSRPRSRITWLLGDQALTGARQNESLDGNVTLSWLALRPTARHHGQLLRCRADNDLIPGSDIFAEFRLQVLLYGAASNQPVRVNCEVESEPAPSAFHWRLDNETLTNFSSSGHSSHVTLVPRRFPQDLAQRLLCWASNEIGTQREPCVFGLVPARDPEPPRNCSLQNRTASAFAVECEPGDDGGMPPVYVLQGPGVFQNRSPRRAEPSFFCRFISQRCTKRGTVPNKLKYGRLIRLLPQIAPLHQYPDGVLKLRSPQSEEKCPDVVLDVNGSEERLKEDDRPSEAVRWKGWNEADPESEVCPTCFSPFFFEDLFTVFSRNGYGTFELPKGKVYT</sequence>
<proteinExistence type="predicted"/>
<evidence type="ECO:0000313" key="3">
    <source>
        <dbReference type="EMBL" id="KAH9368523.1"/>
    </source>
</evidence>
<feature type="domain" description="Ig-like" evidence="2">
    <location>
        <begin position="15"/>
        <end position="109"/>
    </location>
</feature>
<dbReference type="InterPro" id="IPR013783">
    <property type="entry name" value="Ig-like_fold"/>
</dbReference>
<dbReference type="Gene3D" id="2.60.40.10">
    <property type="entry name" value="Immunoglobulins"/>
    <property type="match status" value="2"/>
</dbReference>
<dbReference type="PANTHER" id="PTHR23278">
    <property type="entry name" value="SIDESTEP PROTEIN"/>
    <property type="match status" value="1"/>
</dbReference>
<keyword evidence="4" id="KW-1185">Reference proteome</keyword>
<reference evidence="3 4" key="1">
    <citation type="journal article" date="2020" name="Cell">
        <title>Large-Scale Comparative Analyses of Tick Genomes Elucidate Their Genetic Diversity and Vector Capacities.</title>
        <authorList>
            <consortium name="Tick Genome and Microbiome Consortium (TIGMIC)"/>
            <person name="Jia N."/>
            <person name="Wang J."/>
            <person name="Shi W."/>
            <person name="Du L."/>
            <person name="Sun Y."/>
            <person name="Zhan W."/>
            <person name="Jiang J.F."/>
            <person name="Wang Q."/>
            <person name="Zhang B."/>
            <person name="Ji P."/>
            <person name="Bell-Sakyi L."/>
            <person name="Cui X.M."/>
            <person name="Yuan T.T."/>
            <person name="Jiang B.G."/>
            <person name="Yang W.F."/>
            <person name="Lam T.T."/>
            <person name="Chang Q.C."/>
            <person name="Ding S.J."/>
            <person name="Wang X.J."/>
            <person name="Zhu J.G."/>
            <person name="Ruan X.D."/>
            <person name="Zhao L."/>
            <person name="Wei J.T."/>
            <person name="Ye R.Z."/>
            <person name="Que T.C."/>
            <person name="Du C.H."/>
            <person name="Zhou Y.H."/>
            <person name="Cheng J.X."/>
            <person name="Dai P.F."/>
            <person name="Guo W.B."/>
            <person name="Han X.H."/>
            <person name="Huang E.J."/>
            <person name="Li L.F."/>
            <person name="Wei W."/>
            <person name="Gao Y.C."/>
            <person name="Liu J.Z."/>
            <person name="Shao H.Z."/>
            <person name="Wang X."/>
            <person name="Wang C.C."/>
            <person name="Yang T.C."/>
            <person name="Huo Q.B."/>
            <person name="Li W."/>
            <person name="Chen H.Y."/>
            <person name="Chen S.E."/>
            <person name="Zhou L.G."/>
            <person name="Ni X.B."/>
            <person name="Tian J.H."/>
            <person name="Sheng Y."/>
            <person name="Liu T."/>
            <person name="Pan Y.S."/>
            <person name="Xia L.Y."/>
            <person name="Li J."/>
            <person name="Zhao F."/>
            <person name="Cao W.C."/>
        </authorList>
    </citation>
    <scope>NUCLEOTIDE SEQUENCE [LARGE SCALE GENOMIC DNA]</scope>
    <source>
        <strain evidence="3">HaeL-2018</strain>
    </source>
</reference>
<dbReference type="Proteomes" id="UP000821853">
    <property type="component" value="Chromosome 2"/>
</dbReference>
<gene>
    <name evidence="3" type="ORF">HPB48_007812</name>
</gene>
<evidence type="ECO:0000259" key="2">
    <source>
        <dbReference type="PROSITE" id="PS50835"/>
    </source>
</evidence>
<accession>A0A9J6G0K4</accession>
<dbReference type="InterPro" id="IPR013162">
    <property type="entry name" value="CD80_C2-set"/>
</dbReference>
<dbReference type="EMBL" id="JABSTR010000004">
    <property type="protein sequence ID" value="KAH9368523.1"/>
    <property type="molecule type" value="Genomic_DNA"/>
</dbReference>
<comment type="caution">
    <text evidence="3">The sequence shown here is derived from an EMBL/GenBank/DDBJ whole genome shotgun (WGS) entry which is preliminary data.</text>
</comment>
<keyword evidence="1" id="KW-1015">Disulfide bond</keyword>
<dbReference type="PANTHER" id="PTHR23278:SF19">
    <property type="entry name" value="OBSCURIN"/>
    <property type="match status" value="1"/>
</dbReference>
<dbReference type="InterPro" id="IPR036179">
    <property type="entry name" value="Ig-like_dom_sf"/>
</dbReference>
<dbReference type="SUPFAM" id="SSF48726">
    <property type="entry name" value="Immunoglobulin"/>
    <property type="match status" value="2"/>
</dbReference>
<dbReference type="InterPro" id="IPR007110">
    <property type="entry name" value="Ig-like_dom"/>
</dbReference>
<dbReference type="OrthoDB" id="6481297at2759"/>
<evidence type="ECO:0000256" key="1">
    <source>
        <dbReference type="ARBA" id="ARBA00023157"/>
    </source>
</evidence>
<protein>
    <recommendedName>
        <fullName evidence="2">Ig-like domain-containing protein</fullName>
    </recommendedName>
</protein>
<name>A0A9J6G0K4_HAELO</name>
<dbReference type="PROSITE" id="PS50835">
    <property type="entry name" value="IG_LIKE"/>
    <property type="match status" value="1"/>
</dbReference>
<evidence type="ECO:0000313" key="4">
    <source>
        <dbReference type="Proteomes" id="UP000821853"/>
    </source>
</evidence>
<dbReference type="AlphaFoldDB" id="A0A9J6G0K4"/>
<dbReference type="Pfam" id="PF08205">
    <property type="entry name" value="C2-set_2"/>
    <property type="match status" value="1"/>
</dbReference>
<dbReference type="VEuPathDB" id="VectorBase:HLOH_058710"/>
<organism evidence="3 4">
    <name type="scientific">Haemaphysalis longicornis</name>
    <name type="common">Bush tick</name>
    <dbReference type="NCBI Taxonomy" id="44386"/>
    <lineage>
        <taxon>Eukaryota</taxon>
        <taxon>Metazoa</taxon>
        <taxon>Ecdysozoa</taxon>
        <taxon>Arthropoda</taxon>
        <taxon>Chelicerata</taxon>
        <taxon>Arachnida</taxon>
        <taxon>Acari</taxon>
        <taxon>Parasitiformes</taxon>
        <taxon>Ixodida</taxon>
        <taxon>Ixodoidea</taxon>
        <taxon>Ixodidae</taxon>
        <taxon>Haemaphysalinae</taxon>
        <taxon>Haemaphysalis</taxon>
    </lineage>
</organism>